<dbReference type="SMART" id="SM00317">
    <property type="entry name" value="SET"/>
    <property type="match status" value="1"/>
</dbReference>
<reference evidence="3 4" key="1">
    <citation type="submission" date="2017-08" db="EMBL/GenBank/DDBJ databases">
        <authorList>
            <person name="de Groot N.N."/>
        </authorList>
    </citation>
    <scope>NUCLEOTIDE SEQUENCE [LARGE SCALE GENOMIC DNA]</scope>
    <source>
        <strain evidence="3 4">PfR 37</strain>
    </source>
</reference>
<dbReference type="Pfam" id="PF00856">
    <property type="entry name" value="SET"/>
    <property type="match status" value="1"/>
</dbReference>
<evidence type="ECO:0000259" key="2">
    <source>
        <dbReference type="PROSITE" id="PS50280"/>
    </source>
</evidence>
<dbReference type="EMBL" id="NVXX01000031">
    <property type="protein sequence ID" value="PKH17975.1"/>
    <property type="molecule type" value="Genomic_DNA"/>
</dbReference>
<dbReference type="PROSITE" id="PS50280">
    <property type="entry name" value="SET"/>
    <property type="match status" value="1"/>
</dbReference>
<proteinExistence type="predicted"/>
<protein>
    <submittedName>
        <fullName evidence="3">SET domain-containing protein-lysine N-methyltransferase</fullName>
    </submittedName>
</protein>
<dbReference type="GO" id="GO:0032259">
    <property type="term" value="P:methylation"/>
    <property type="evidence" value="ECO:0007669"/>
    <property type="project" value="UniProtKB-KW"/>
</dbReference>
<gene>
    <name evidence="3" type="ORF">CIB54_19700</name>
</gene>
<accession>A0A2N1E0S4</accession>
<evidence type="ECO:0000256" key="1">
    <source>
        <dbReference type="SAM" id="MobiDB-lite"/>
    </source>
</evidence>
<evidence type="ECO:0000313" key="3">
    <source>
        <dbReference type="EMBL" id="PKH17975.1"/>
    </source>
</evidence>
<feature type="domain" description="SET" evidence="2">
    <location>
        <begin position="1336"/>
        <end position="1462"/>
    </location>
</feature>
<feature type="region of interest" description="Disordered" evidence="1">
    <location>
        <begin position="1219"/>
        <end position="1288"/>
    </location>
</feature>
<comment type="caution">
    <text evidence="3">The sequence shown here is derived from an EMBL/GenBank/DDBJ whole genome shotgun (WGS) entry which is preliminary data.</text>
</comment>
<dbReference type="InterPro" id="IPR046341">
    <property type="entry name" value="SET_dom_sf"/>
</dbReference>
<keyword evidence="3" id="KW-0489">Methyltransferase</keyword>
<dbReference type="Proteomes" id="UP000233564">
    <property type="component" value="Unassembled WGS sequence"/>
</dbReference>
<sequence length="1476" mass="164075">MKPTLSRLMSKSPPTRLSDLDHLLDHLAGLIQGPTLANALTSYYYPPADSALGRECKAAFRVLKILEEDDDFKTFLSEKPSPNNSPLGDFPYDFLSELLSTPKSPIPTPAEVFDIAGHPVVLRKAPLYFANQIDVLLDIHRKVGNGVKSDGSVRLDRVLAYYAIIPAAPTTMAQWKAVQYHLQEYRALCRLGHDGHVSDLEHLLGPEDDKIIKHVVRDLERDNARSLFAQVVPQRLTPAQQAALDTTPTVLLEQLLNTRENLAVGQSIAAALDWYGAGDDQECPQAVKVKLLWRALWLTITPDAHSLNDNELKAFIPPAVNYGVIRQSLIKEYERSLDLNPSTARLAVCVLKANIPSEIWVEGIPDELPYGTSSAWVNFKSGFILAESVAPGSSRHMTFERLLNLPGEFLRVYADEPAQQTRVVAAKIQPTLTWAVETGLLPVSRYGYSTQDIEHALAALEQHESEMIKAAQDLALQPPSRFRFNSDAEFDQAFNDYLHIPRAAYKTLIKGLLAQFAPLWPGNSDRDEITVYSLRKPLHDVQVEHEDKHNTDAVRGRSGFILRLACADHPYTLRYIEVFPNAGIVRVREDLKNLWVGGEVKVERVGGTSRSSRGRFRKGTELPFDWKAYQDAVKPEPGQTATLIVEQVGQVMPALIAPHDQQAPQVPPPLPPRQPLSLAANIRQSPRIEALAEMIARELFFCDEKILLEKTRKATRAMDIGHDFFEDISYWGKMFVPFWGAIDDLASGDPQRIESGGLGLFTDIVSFGVPIGKYIAGCTRVVVQAGKAGIRLALPHLSTLTRKLITATLQELNPLGAVVAVLNLGRFALINLGTAALRQASKGIAQLRDGSVAARHMISVDPRIWSPRQAGDRLFTVDGCPNIPMRNVGTLEAADYRLIDAGSNRVFGPRFREPVTVISNSNPLIRKYAVDPHWIAGLKPDSRGIFFRAEYNQRFICNIDDRGTISVYQVRDNSYGFIQETAAGADNSFSVVLVNPKSNRDLSITLSSVEPGHWYSSLIKVTGGAPEKPDFVTPSVLLNWTQASENALKKTMDDFVRTYNLDPNAFRQFVHTGDNLASRGLTMLDRAGTARTEVTFDHLESWRTTSQKKRNTLTLEGFAADHNLDPRAFAEYVNLDGSYRAAGKVLAKHASGAQFTPVSHTHLQAWYTLYNANNSSSSMATFVEANDLNPVIWSTYVNDNGSLTRVGREMRVFGSRDIVDEPIARKRPTAPPQPGSSKRPRLENDTPPSRHRSTSITGSYDHRINNNAPILQDPNDVRRSLTQDLEGPPEKIKITEANQFFDEFNGRQHIEIKKAATKSIREWIAREGNHHRTLDRLLEVKKLDEGSERGLSVVAKSDIKRFDVLGPYTGKLHLNKASIAAEVMEKGRVAVGTYLFQTNTKGASISGHGNSNILSLINAVNVPRIADVGIENVAALHVGKYMVFLLAWKDIPAGTELLMDYGREYWKYIKPQGHRP</sequence>
<dbReference type="GO" id="GO:0008168">
    <property type="term" value="F:methyltransferase activity"/>
    <property type="evidence" value="ECO:0007669"/>
    <property type="project" value="UniProtKB-KW"/>
</dbReference>
<evidence type="ECO:0000313" key="4">
    <source>
        <dbReference type="Proteomes" id="UP000233564"/>
    </source>
</evidence>
<dbReference type="InterPro" id="IPR001214">
    <property type="entry name" value="SET_dom"/>
</dbReference>
<organism evidence="3 4">
    <name type="scientific">Pseudomonas fluorescens</name>
    <dbReference type="NCBI Taxonomy" id="294"/>
    <lineage>
        <taxon>Bacteria</taxon>
        <taxon>Pseudomonadati</taxon>
        <taxon>Pseudomonadota</taxon>
        <taxon>Gammaproteobacteria</taxon>
        <taxon>Pseudomonadales</taxon>
        <taxon>Pseudomonadaceae</taxon>
        <taxon>Pseudomonas</taxon>
    </lineage>
</organism>
<dbReference type="SUPFAM" id="SSF82199">
    <property type="entry name" value="SET domain"/>
    <property type="match status" value="1"/>
</dbReference>
<name>A0A2N1E0S4_PSEFL</name>
<keyword evidence="3" id="KW-0808">Transferase</keyword>
<dbReference type="Gene3D" id="2.170.270.10">
    <property type="entry name" value="SET domain"/>
    <property type="match status" value="1"/>
</dbReference>